<reference evidence="1" key="1">
    <citation type="submission" date="2020-08" db="EMBL/GenBank/DDBJ databases">
        <title>Plant Genome Project.</title>
        <authorList>
            <person name="Zhang R.-G."/>
        </authorList>
    </citation>
    <scope>NUCLEOTIDE SEQUENCE</scope>
    <source>
        <strain evidence="1">WSP0</strain>
        <tissue evidence="1">Leaf</tissue>
    </source>
</reference>
<comment type="caution">
    <text evidence="1">The sequence shown here is derived from an EMBL/GenBank/DDBJ whole genome shotgun (WGS) entry which is preliminary data.</text>
</comment>
<evidence type="ECO:0000313" key="2">
    <source>
        <dbReference type="Proteomes" id="UP000823749"/>
    </source>
</evidence>
<gene>
    <name evidence="1" type="ORF">RHGRI_030597</name>
</gene>
<protein>
    <submittedName>
        <fullName evidence="1">Uncharacterized protein</fullName>
    </submittedName>
</protein>
<name>A0AAV6IT50_9ERIC</name>
<evidence type="ECO:0000313" key="1">
    <source>
        <dbReference type="EMBL" id="KAG5530279.1"/>
    </source>
</evidence>
<dbReference type="AlphaFoldDB" id="A0AAV6IT50"/>
<proteinExistence type="predicted"/>
<dbReference type="Proteomes" id="UP000823749">
    <property type="component" value="Chromosome 10"/>
</dbReference>
<keyword evidence="2" id="KW-1185">Reference proteome</keyword>
<organism evidence="1 2">
    <name type="scientific">Rhododendron griersonianum</name>
    <dbReference type="NCBI Taxonomy" id="479676"/>
    <lineage>
        <taxon>Eukaryota</taxon>
        <taxon>Viridiplantae</taxon>
        <taxon>Streptophyta</taxon>
        <taxon>Embryophyta</taxon>
        <taxon>Tracheophyta</taxon>
        <taxon>Spermatophyta</taxon>
        <taxon>Magnoliopsida</taxon>
        <taxon>eudicotyledons</taxon>
        <taxon>Gunneridae</taxon>
        <taxon>Pentapetalae</taxon>
        <taxon>asterids</taxon>
        <taxon>Ericales</taxon>
        <taxon>Ericaceae</taxon>
        <taxon>Ericoideae</taxon>
        <taxon>Rhodoreae</taxon>
        <taxon>Rhododendron</taxon>
    </lineage>
</organism>
<dbReference type="EMBL" id="JACTNZ010000010">
    <property type="protein sequence ID" value="KAG5530279.1"/>
    <property type="molecule type" value="Genomic_DNA"/>
</dbReference>
<sequence length="105" mass="12040">MEGGQQGPVHGDCELYSWKEDSKVQFVDRFDQEALSLISIMITCTIVDQFLLPGNGFIVLVLTDVEIEENMDLKRQKARTCDDYTWMDYMSLPFTQSVSLLLQLP</sequence>
<accession>A0AAV6IT50</accession>